<dbReference type="InterPro" id="IPR036108">
    <property type="entry name" value="4pyrrol_syn_uPrphyn_synt_sf"/>
</dbReference>
<evidence type="ECO:0000256" key="1">
    <source>
        <dbReference type="ARBA" id="ARBA00023125"/>
    </source>
</evidence>
<dbReference type="CDD" id="cd06578">
    <property type="entry name" value="HemD"/>
    <property type="match status" value="1"/>
</dbReference>
<evidence type="ECO:0000313" key="6">
    <source>
        <dbReference type="Proteomes" id="UP000306985"/>
    </source>
</evidence>
<reference evidence="5 6" key="1">
    <citation type="submission" date="2019-05" db="EMBL/GenBank/DDBJ databases">
        <title>Nakamurella sp. N5BH11, whole genome shotgun sequence.</title>
        <authorList>
            <person name="Tuo L."/>
        </authorList>
    </citation>
    <scope>NUCLEOTIDE SEQUENCE [LARGE SCALE GENOMIC DNA]</scope>
    <source>
        <strain evidence="5 6">N5BH11</strain>
    </source>
</reference>
<dbReference type="InterPro" id="IPR003754">
    <property type="entry name" value="4pyrrol_synth_uPrphyn_synth"/>
</dbReference>
<dbReference type="Proteomes" id="UP000306985">
    <property type="component" value="Unassembled WGS sequence"/>
</dbReference>
<dbReference type="SUPFAM" id="SSF69618">
    <property type="entry name" value="HemD-like"/>
    <property type="match status" value="1"/>
</dbReference>
<dbReference type="Gene3D" id="3.40.50.10090">
    <property type="match status" value="2"/>
</dbReference>
<evidence type="ECO:0000259" key="4">
    <source>
        <dbReference type="PROSITE" id="PS51755"/>
    </source>
</evidence>
<feature type="DNA-binding region" description="OmpR/PhoB-type" evidence="2">
    <location>
        <begin position="311"/>
        <end position="405"/>
    </location>
</feature>
<sequence>MTVPSSPDRPDPSPSSHDDPVPVDTTAAEPFVGFRADQLAGFRIGVTADRRSEDLIAALERRGAEVLHAPTLRIVPADQDDRLVSDTRAVIAARPDTLLVTTAYGLRGWFEAADAAGLGSDLIDVLGHARILVRGPKARGAVRAAGLDDDGMSEQETTASLIDRVLDEGDPLIDPPLRDRVIAVQLHGFVDHDQLDRLTAAGATVHTVAPYSWTTPADPQRVSRLIDATIAGHLDAVTFTSAPAADALLAAAAARGLTDRLVDALTGDVTAVTVGPVTSAPLTAAGIPTLHPDRYRLGALVRLLCEHLTTQRVRTVDTAFGAVELRGRSVRVGEHTTSLSPSSVAVLRLLMDAGGAVVPKTRLLAALPEANDEHALEVAIGRLRQALGRRELVATVIKRGYRLNA</sequence>
<dbReference type="OrthoDB" id="213853at2"/>
<feature type="compositionally biased region" description="Basic and acidic residues" evidence="3">
    <location>
        <begin position="8"/>
        <end position="20"/>
    </location>
</feature>
<accession>A0A4V6CS95</accession>
<protein>
    <submittedName>
        <fullName evidence="5">Uroporphyrinogen-III synthase</fullName>
        <ecNumber evidence="5">4.2.1.75</ecNumber>
    </submittedName>
</protein>
<dbReference type="InterPro" id="IPR039793">
    <property type="entry name" value="UROS/Hem4"/>
</dbReference>
<dbReference type="SUPFAM" id="SSF46894">
    <property type="entry name" value="C-terminal effector domain of the bipartite response regulators"/>
    <property type="match status" value="1"/>
</dbReference>
<dbReference type="NCBIfam" id="NF005568">
    <property type="entry name" value="PRK07239.1"/>
    <property type="match status" value="1"/>
</dbReference>
<dbReference type="EC" id="4.2.1.75" evidence="5"/>
<evidence type="ECO:0000256" key="2">
    <source>
        <dbReference type="PROSITE-ProRule" id="PRU01091"/>
    </source>
</evidence>
<dbReference type="InterPro" id="IPR016032">
    <property type="entry name" value="Sig_transdc_resp-reg_C-effctor"/>
</dbReference>
<dbReference type="GO" id="GO:0003677">
    <property type="term" value="F:DNA binding"/>
    <property type="evidence" value="ECO:0007669"/>
    <property type="project" value="UniProtKB-UniRule"/>
</dbReference>
<comment type="caution">
    <text evidence="5">The sequence shown here is derived from an EMBL/GenBank/DDBJ whole genome shotgun (WGS) entry which is preliminary data.</text>
</comment>
<feature type="region of interest" description="Disordered" evidence="3">
    <location>
        <begin position="1"/>
        <end position="25"/>
    </location>
</feature>
<dbReference type="Pfam" id="PF02602">
    <property type="entry name" value="HEM4"/>
    <property type="match status" value="1"/>
</dbReference>
<keyword evidence="6" id="KW-1185">Reference proteome</keyword>
<evidence type="ECO:0000313" key="5">
    <source>
        <dbReference type="EMBL" id="TKV60695.1"/>
    </source>
</evidence>
<dbReference type="GO" id="GO:0006355">
    <property type="term" value="P:regulation of DNA-templated transcription"/>
    <property type="evidence" value="ECO:0007669"/>
    <property type="project" value="InterPro"/>
</dbReference>
<dbReference type="SMART" id="SM00862">
    <property type="entry name" value="Trans_reg_C"/>
    <property type="match status" value="1"/>
</dbReference>
<dbReference type="Pfam" id="PF00486">
    <property type="entry name" value="Trans_reg_C"/>
    <property type="match status" value="1"/>
</dbReference>
<dbReference type="CDD" id="cd00383">
    <property type="entry name" value="trans_reg_C"/>
    <property type="match status" value="1"/>
</dbReference>
<dbReference type="PANTHER" id="PTHR40082:SF1">
    <property type="entry name" value="BLR5956 PROTEIN"/>
    <property type="match status" value="1"/>
</dbReference>
<dbReference type="PROSITE" id="PS51755">
    <property type="entry name" value="OMPR_PHOB"/>
    <property type="match status" value="1"/>
</dbReference>
<dbReference type="AlphaFoldDB" id="A0A4V6CS95"/>
<dbReference type="PANTHER" id="PTHR40082">
    <property type="entry name" value="BLR5956 PROTEIN"/>
    <property type="match status" value="1"/>
</dbReference>
<proteinExistence type="predicted"/>
<dbReference type="GO" id="GO:0000160">
    <property type="term" value="P:phosphorelay signal transduction system"/>
    <property type="evidence" value="ECO:0007669"/>
    <property type="project" value="InterPro"/>
</dbReference>
<dbReference type="Gene3D" id="1.10.10.10">
    <property type="entry name" value="Winged helix-like DNA-binding domain superfamily/Winged helix DNA-binding domain"/>
    <property type="match status" value="1"/>
</dbReference>
<gene>
    <name evidence="5" type="ORF">FDO65_03130</name>
</gene>
<dbReference type="RefSeq" id="WP_137447998.1">
    <property type="nucleotide sequence ID" value="NZ_SZZH01000001.1"/>
</dbReference>
<name>A0A4V6CS95_9ACTN</name>
<feature type="domain" description="OmpR/PhoB-type" evidence="4">
    <location>
        <begin position="311"/>
        <end position="405"/>
    </location>
</feature>
<dbReference type="EMBL" id="SZZH01000001">
    <property type="protein sequence ID" value="TKV60695.1"/>
    <property type="molecule type" value="Genomic_DNA"/>
</dbReference>
<dbReference type="InterPro" id="IPR001867">
    <property type="entry name" value="OmpR/PhoB-type_DNA-bd"/>
</dbReference>
<organism evidence="5 6">
    <name type="scientific">Nakamurella flava</name>
    <dbReference type="NCBI Taxonomy" id="2576308"/>
    <lineage>
        <taxon>Bacteria</taxon>
        <taxon>Bacillati</taxon>
        <taxon>Actinomycetota</taxon>
        <taxon>Actinomycetes</taxon>
        <taxon>Nakamurellales</taxon>
        <taxon>Nakamurellaceae</taxon>
        <taxon>Nakamurella</taxon>
    </lineage>
</organism>
<evidence type="ECO:0000256" key="3">
    <source>
        <dbReference type="SAM" id="MobiDB-lite"/>
    </source>
</evidence>
<dbReference type="GO" id="GO:0004852">
    <property type="term" value="F:uroporphyrinogen-III synthase activity"/>
    <property type="evidence" value="ECO:0007669"/>
    <property type="project" value="UniProtKB-EC"/>
</dbReference>
<keyword evidence="1 2" id="KW-0238">DNA-binding</keyword>
<keyword evidence="5" id="KW-0456">Lyase</keyword>
<dbReference type="GO" id="GO:0006780">
    <property type="term" value="P:uroporphyrinogen III biosynthetic process"/>
    <property type="evidence" value="ECO:0007669"/>
    <property type="project" value="InterPro"/>
</dbReference>
<dbReference type="InterPro" id="IPR036388">
    <property type="entry name" value="WH-like_DNA-bd_sf"/>
</dbReference>